<proteinExistence type="predicted"/>
<name>A0A6C0LR21_9ZZZZ</name>
<evidence type="ECO:0000313" key="1">
    <source>
        <dbReference type="EMBL" id="QHU31752.1"/>
    </source>
</evidence>
<sequence>MKRESCIICENKEFECINSFSNFPIMATSSSGKQDILFDYTVILCNRCKCLQLENLVDAKYLYSPVYMNATFSPSWLDHHKTFCQFIVQNTTETSFLEIGANTGILYKIMLDYRSIDYTTLDMYKNNELHSNIKFIEGNCEDFDYNGYNTVILSHVFEHLYNPRKFIEKIKNGNVSSVFISIPNFDLLVKEKAIITIHSQHTFFCGLDYIKYVFSLYHYRCETSFTYNGNFKSYMLKFVLDPNMLTLELPFTDKNMLTDIYVNEINRISNIKLSKNTLICPAGIYGQYLYYFIKDKENVIGFIDNNKNRHGKPLYGTDKLVYSPTEIDYKNNHILLCECPYKDEIIEGLYKISSDIKFS</sequence>
<dbReference type="Pfam" id="PF13489">
    <property type="entry name" value="Methyltransf_23"/>
    <property type="match status" value="1"/>
</dbReference>
<dbReference type="InterPro" id="IPR029063">
    <property type="entry name" value="SAM-dependent_MTases_sf"/>
</dbReference>
<dbReference type="CDD" id="cd02440">
    <property type="entry name" value="AdoMet_MTases"/>
    <property type="match status" value="1"/>
</dbReference>
<dbReference type="EMBL" id="MN740532">
    <property type="protein sequence ID" value="QHU31752.1"/>
    <property type="molecule type" value="Genomic_DNA"/>
</dbReference>
<reference evidence="1" key="1">
    <citation type="journal article" date="2020" name="Nature">
        <title>Giant virus diversity and host interactions through global metagenomics.</title>
        <authorList>
            <person name="Schulz F."/>
            <person name="Roux S."/>
            <person name="Paez-Espino D."/>
            <person name="Jungbluth S."/>
            <person name="Walsh D.A."/>
            <person name="Denef V.J."/>
            <person name="McMahon K.D."/>
            <person name="Konstantinidis K.T."/>
            <person name="Eloe-Fadrosh E.A."/>
            <person name="Kyrpides N.C."/>
            <person name="Woyke T."/>
        </authorList>
    </citation>
    <scope>NUCLEOTIDE SEQUENCE</scope>
    <source>
        <strain evidence="1">GVMAG-M-3300027963-41</strain>
    </source>
</reference>
<evidence type="ECO:0008006" key="2">
    <source>
        <dbReference type="Google" id="ProtNLM"/>
    </source>
</evidence>
<organism evidence="1">
    <name type="scientific">viral metagenome</name>
    <dbReference type="NCBI Taxonomy" id="1070528"/>
    <lineage>
        <taxon>unclassified sequences</taxon>
        <taxon>metagenomes</taxon>
        <taxon>organismal metagenomes</taxon>
    </lineage>
</organism>
<protein>
    <recommendedName>
        <fullName evidence="2">Methyltransferase</fullName>
    </recommendedName>
</protein>
<dbReference type="AlphaFoldDB" id="A0A6C0LR21"/>
<dbReference type="Gene3D" id="3.40.50.150">
    <property type="entry name" value="Vaccinia Virus protein VP39"/>
    <property type="match status" value="1"/>
</dbReference>
<dbReference type="SUPFAM" id="SSF53335">
    <property type="entry name" value="S-adenosyl-L-methionine-dependent methyltransferases"/>
    <property type="match status" value="1"/>
</dbReference>
<accession>A0A6C0LR21</accession>